<dbReference type="SUPFAM" id="SSF51182">
    <property type="entry name" value="RmlC-like cupins"/>
    <property type="match status" value="1"/>
</dbReference>
<evidence type="ECO:0000313" key="2">
    <source>
        <dbReference type="EMBL" id="RMI43804.1"/>
    </source>
</evidence>
<protein>
    <submittedName>
        <fullName evidence="2">Cupin domain-containing protein</fullName>
    </submittedName>
</protein>
<dbReference type="AlphaFoldDB" id="A0A3M2M240"/>
<gene>
    <name evidence="2" type="ORF">EBO15_15150</name>
</gene>
<dbReference type="PANTHER" id="PTHR36440">
    <property type="entry name" value="PUTATIVE (AFU_ORTHOLOGUE AFUA_8G07350)-RELATED"/>
    <property type="match status" value="1"/>
</dbReference>
<reference evidence="2 3" key="1">
    <citation type="submission" date="2018-10" db="EMBL/GenBank/DDBJ databases">
        <title>Isolation from soil.</title>
        <authorList>
            <person name="Hu J."/>
        </authorList>
    </citation>
    <scope>NUCLEOTIDE SEQUENCE [LARGE SCALE GENOMIC DNA]</scope>
    <source>
        <strain evidence="2 3">NEAU-Ht49</strain>
    </source>
</reference>
<dbReference type="InterPro" id="IPR014710">
    <property type="entry name" value="RmlC-like_jellyroll"/>
</dbReference>
<feature type="domain" description="Cupin type-2" evidence="1">
    <location>
        <begin position="53"/>
        <end position="121"/>
    </location>
</feature>
<keyword evidence="3" id="KW-1185">Reference proteome</keyword>
<dbReference type="RefSeq" id="WP_122195027.1">
    <property type="nucleotide sequence ID" value="NZ_JBHSKC010000018.1"/>
</dbReference>
<dbReference type="Gene3D" id="2.60.120.10">
    <property type="entry name" value="Jelly Rolls"/>
    <property type="match status" value="1"/>
</dbReference>
<dbReference type="InterPro" id="IPR011051">
    <property type="entry name" value="RmlC_Cupin_sf"/>
</dbReference>
<dbReference type="Pfam" id="PF07883">
    <property type="entry name" value="Cupin_2"/>
    <property type="match status" value="1"/>
</dbReference>
<comment type="caution">
    <text evidence="2">The sequence shown here is derived from an EMBL/GenBank/DDBJ whole genome shotgun (WGS) entry which is preliminary data.</text>
</comment>
<dbReference type="InterPro" id="IPR013096">
    <property type="entry name" value="Cupin_2"/>
</dbReference>
<dbReference type="InterPro" id="IPR053146">
    <property type="entry name" value="QDO-like"/>
</dbReference>
<accession>A0A3M2M240</accession>
<organism evidence="2 3">
    <name type="scientific">Actinomadura harenae</name>
    <dbReference type="NCBI Taxonomy" id="2483351"/>
    <lineage>
        <taxon>Bacteria</taxon>
        <taxon>Bacillati</taxon>
        <taxon>Actinomycetota</taxon>
        <taxon>Actinomycetes</taxon>
        <taxon>Streptosporangiales</taxon>
        <taxon>Thermomonosporaceae</taxon>
        <taxon>Actinomadura</taxon>
    </lineage>
</organism>
<evidence type="ECO:0000259" key="1">
    <source>
        <dbReference type="Pfam" id="PF07883"/>
    </source>
</evidence>
<dbReference type="OrthoDB" id="5243731at2"/>
<sequence length="159" mass="17759">MTYPEPRYLGDTGEISATYRPDSAEPDFVYEAGTRVHYLATGASTNGQFGLYRWEMGPNPSGPSPHFHRSISESFYILSGTVRIFDGAKWIDTAPGDWVHVPEGGVHGFRNESGEPASMLLHFSPGAPREGYFEGLPHLGEMTDEERVAFFLEHDTFWV</sequence>
<evidence type="ECO:0000313" key="3">
    <source>
        <dbReference type="Proteomes" id="UP000282674"/>
    </source>
</evidence>
<name>A0A3M2M240_9ACTN</name>
<dbReference type="EMBL" id="RFFG01000023">
    <property type="protein sequence ID" value="RMI43804.1"/>
    <property type="molecule type" value="Genomic_DNA"/>
</dbReference>
<dbReference type="PANTHER" id="PTHR36440:SF1">
    <property type="entry name" value="PUTATIVE (AFU_ORTHOLOGUE AFUA_8G07350)-RELATED"/>
    <property type="match status" value="1"/>
</dbReference>
<dbReference type="Proteomes" id="UP000282674">
    <property type="component" value="Unassembled WGS sequence"/>
</dbReference>
<proteinExistence type="predicted"/>